<organism evidence="2">
    <name type="scientific">Cucumis melo</name>
    <name type="common">Muskmelon</name>
    <dbReference type="NCBI Taxonomy" id="3656"/>
    <lineage>
        <taxon>Eukaryota</taxon>
        <taxon>Viridiplantae</taxon>
        <taxon>Streptophyta</taxon>
        <taxon>Embryophyta</taxon>
        <taxon>Tracheophyta</taxon>
        <taxon>Spermatophyta</taxon>
        <taxon>Magnoliopsida</taxon>
        <taxon>eudicotyledons</taxon>
        <taxon>Gunneridae</taxon>
        <taxon>Pentapetalae</taxon>
        <taxon>rosids</taxon>
        <taxon>fabids</taxon>
        <taxon>Cucurbitales</taxon>
        <taxon>Cucurbitaceae</taxon>
        <taxon>Benincaseae</taxon>
        <taxon>Cucumis</taxon>
    </lineage>
</organism>
<evidence type="ECO:0000256" key="1">
    <source>
        <dbReference type="SAM" id="MobiDB-lite"/>
    </source>
</evidence>
<evidence type="ECO:0000313" key="2">
    <source>
        <dbReference type="EnsemblPlants" id="MELO3C029272.2.1"/>
    </source>
</evidence>
<dbReference type="Gramene" id="MELO3C029272.2.1">
    <property type="protein sequence ID" value="MELO3C029272.2.1"/>
    <property type="gene ID" value="MELO3C029272.2"/>
</dbReference>
<feature type="region of interest" description="Disordered" evidence="1">
    <location>
        <begin position="64"/>
        <end position="86"/>
    </location>
</feature>
<protein>
    <submittedName>
        <fullName evidence="2">Uncharacterized protein</fullName>
    </submittedName>
</protein>
<proteinExistence type="predicted"/>
<dbReference type="AlphaFoldDB" id="A0A9I9E630"/>
<name>A0A9I9E630_CUCME</name>
<dbReference type="EnsemblPlants" id="MELO3C029272.2.1">
    <property type="protein sequence ID" value="MELO3C029272.2.1"/>
    <property type="gene ID" value="MELO3C029272.2"/>
</dbReference>
<reference evidence="2" key="1">
    <citation type="submission" date="2023-03" db="UniProtKB">
        <authorList>
            <consortium name="EnsemblPlants"/>
        </authorList>
    </citation>
    <scope>IDENTIFICATION</scope>
</reference>
<accession>A0A9I9E630</accession>
<sequence>MQLQGKNSCFPEIKSLAKSYKPPKRIYAIIVKQKASSHKCQRLASKNSQVRTKQTSNIIRNLAEREGLTSKHKGIGNDGIEPETRR</sequence>